<evidence type="ECO:0000313" key="5">
    <source>
        <dbReference type="Proteomes" id="UP000663862"/>
    </source>
</evidence>
<organism evidence="4 5">
    <name type="scientific">Rotaria socialis</name>
    <dbReference type="NCBI Taxonomy" id="392032"/>
    <lineage>
        <taxon>Eukaryota</taxon>
        <taxon>Metazoa</taxon>
        <taxon>Spiralia</taxon>
        <taxon>Gnathifera</taxon>
        <taxon>Rotifera</taxon>
        <taxon>Eurotatoria</taxon>
        <taxon>Bdelloidea</taxon>
        <taxon>Philodinida</taxon>
        <taxon>Philodinidae</taxon>
        <taxon>Rotaria</taxon>
    </lineage>
</organism>
<dbReference type="EMBL" id="CAJOBQ010000643">
    <property type="protein sequence ID" value="CAF4395428.1"/>
    <property type="molecule type" value="Genomic_DNA"/>
</dbReference>
<keyword evidence="2" id="KW-0812">Transmembrane</keyword>
<evidence type="ECO:0000256" key="1">
    <source>
        <dbReference type="SAM" id="MobiDB-lite"/>
    </source>
</evidence>
<name>A0A820P006_9BILA</name>
<protein>
    <submittedName>
        <fullName evidence="4">Uncharacterized protein</fullName>
    </submittedName>
</protein>
<dbReference type="EMBL" id="CAJNYU010002250">
    <property type="protein sequence ID" value="CAF3522950.1"/>
    <property type="molecule type" value="Genomic_DNA"/>
</dbReference>
<feature type="compositionally biased region" description="Low complexity" evidence="1">
    <location>
        <begin position="83"/>
        <end position="99"/>
    </location>
</feature>
<keyword evidence="2" id="KW-0472">Membrane</keyword>
<feature type="transmembrane region" description="Helical" evidence="2">
    <location>
        <begin position="27"/>
        <end position="52"/>
    </location>
</feature>
<feature type="compositionally biased region" description="Low complexity" evidence="1">
    <location>
        <begin position="189"/>
        <end position="201"/>
    </location>
</feature>
<feature type="compositionally biased region" description="Basic and acidic residues" evidence="1">
    <location>
        <begin position="202"/>
        <end position="217"/>
    </location>
</feature>
<gene>
    <name evidence="3" type="ORF">FME351_LOCUS18053</name>
    <name evidence="4" type="ORF">TSG867_LOCUS12597</name>
</gene>
<dbReference type="Proteomes" id="UP000663862">
    <property type="component" value="Unassembled WGS sequence"/>
</dbReference>
<proteinExistence type="predicted"/>
<reference evidence="4" key="1">
    <citation type="submission" date="2021-02" db="EMBL/GenBank/DDBJ databases">
        <authorList>
            <person name="Nowell W R."/>
        </authorList>
    </citation>
    <scope>NUCLEOTIDE SEQUENCE</scope>
</reference>
<evidence type="ECO:0000256" key="2">
    <source>
        <dbReference type="SAM" id="Phobius"/>
    </source>
</evidence>
<comment type="caution">
    <text evidence="4">The sequence shown here is derived from an EMBL/GenBank/DDBJ whole genome shotgun (WGS) entry which is preliminary data.</text>
</comment>
<feature type="region of interest" description="Disordered" evidence="1">
    <location>
        <begin position="156"/>
        <end position="226"/>
    </location>
</feature>
<evidence type="ECO:0000313" key="3">
    <source>
        <dbReference type="EMBL" id="CAF3522950.1"/>
    </source>
</evidence>
<sequence>MSVSCNINGTHCERRTSTAKNNTNNTVLGLILGSVAFLIFSISIIVIVYTLYCKRHFRNRLQFRTRPNPTLQNQQLPTNINPVQQQQPQSQLNPQISSSELPPTYQEKEASITNLGSTLATITSQWTTDAYESLYIYYPQRYTPPLKVDQRTLVETQPPAYEMPSTIDNRTLTPIENPPENRVQSPAVHQTQSSSANQTHSSSEKRTQSPSDNRTRSTMENPTEYT</sequence>
<evidence type="ECO:0000313" key="4">
    <source>
        <dbReference type="EMBL" id="CAF4395428.1"/>
    </source>
</evidence>
<feature type="region of interest" description="Disordered" evidence="1">
    <location>
        <begin position="83"/>
        <end position="106"/>
    </location>
</feature>
<accession>A0A820P006</accession>
<keyword evidence="2" id="KW-1133">Transmembrane helix</keyword>
<dbReference type="Proteomes" id="UP000663869">
    <property type="component" value="Unassembled WGS sequence"/>
</dbReference>
<dbReference type="AlphaFoldDB" id="A0A820P006"/>